<name>B8GPW8_THISH</name>
<dbReference type="HOGENOM" id="CLU_181999_0_0_6"/>
<dbReference type="STRING" id="396588.Tgr7_3046"/>
<dbReference type="eggNOG" id="ENOG50330W9">
    <property type="taxonomic scope" value="Bacteria"/>
</dbReference>
<dbReference type="Gene3D" id="2.40.10.220">
    <property type="entry name" value="predicted glycosyltransferase like domains"/>
    <property type="match status" value="1"/>
</dbReference>
<gene>
    <name evidence="2" type="ordered locus">Tgr7_3046</name>
</gene>
<accession>B8GPW8</accession>
<dbReference type="OrthoDB" id="7063880at2"/>
<proteinExistence type="predicted"/>
<dbReference type="GO" id="GO:0035438">
    <property type="term" value="F:cyclic-di-GMP binding"/>
    <property type="evidence" value="ECO:0007669"/>
    <property type="project" value="InterPro"/>
</dbReference>
<dbReference type="EMBL" id="CP001339">
    <property type="protein sequence ID" value="ACL74115.1"/>
    <property type="molecule type" value="Genomic_DNA"/>
</dbReference>
<dbReference type="Pfam" id="PF07238">
    <property type="entry name" value="PilZ"/>
    <property type="match status" value="1"/>
</dbReference>
<feature type="domain" description="PilZ" evidence="1">
    <location>
        <begin position="4"/>
        <end position="89"/>
    </location>
</feature>
<sequence length="91" mass="9683">MNTDRRRHPRIPMEVEVELHVPAEALRVVRTRDLSGSGVLLLMPAEGRPAIGARVQVRVVGALGDGDAPPLVPATVVRDLPEGVAVAFEGC</sequence>
<dbReference type="SUPFAM" id="SSF141371">
    <property type="entry name" value="PilZ domain-like"/>
    <property type="match status" value="1"/>
</dbReference>
<evidence type="ECO:0000313" key="3">
    <source>
        <dbReference type="Proteomes" id="UP000002383"/>
    </source>
</evidence>
<organism evidence="2 3">
    <name type="scientific">Thioalkalivibrio sulfidiphilus (strain HL-EbGR7)</name>
    <dbReference type="NCBI Taxonomy" id="396588"/>
    <lineage>
        <taxon>Bacteria</taxon>
        <taxon>Pseudomonadati</taxon>
        <taxon>Pseudomonadota</taxon>
        <taxon>Gammaproteobacteria</taxon>
        <taxon>Chromatiales</taxon>
        <taxon>Ectothiorhodospiraceae</taxon>
        <taxon>Thioalkalivibrio</taxon>
    </lineage>
</organism>
<reference evidence="2 3" key="1">
    <citation type="journal article" date="2011" name="Stand. Genomic Sci.">
        <title>Complete genome sequence of 'Thioalkalivibrio sulfidophilus' HL-EbGr7.</title>
        <authorList>
            <person name="Muyzer G."/>
            <person name="Sorokin D.Y."/>
            <person name="Mavromatis K."/>
            <person name="Lapidus A."/>
            <person name="Clum A."/>
            <person name="Ivanova N."/>
            <person name="Pati A."/>
            <person name="d'Haeseleer P."/>
            <person name="Woyke T."/>
            <person name="Kyrpides N.C."/>
        </authorList>
    </citation>
    <scope>NUCLEOTIDE SEQUENCE [LARGE SCALE GENOMIC DNA]</scope>
    <source>
        <strain evidence="2 3">HL-EbGR7</strain>
    </source>
</reference>
<dbReference type="KEGG" id="tgr:Tgr7_3046"/>
<dbReference type="RefSeq" id="WP_012639577.1">
    <property type="nucleotide sequence ID" value="NC_011901.1"/>
</dbReference>
<evidence type="ECO:0000259" key="1">
    <source>
        <dbReference type="Pfam" id="PF07238"/>
    </source>
</evidence>
<protein>
    <recommendedName>
        <fullName evidence="1">PilZ domain-containing protein</fullName>
    </recommendedName>
</protein>
<dbReference type="Proteomes" id="UP000002383">
    <property type="component" value="Chromosome"/>
</dbReference>
<evidence type="ECO:0000313" key="2">
    <source>
        <dbReference type="EMBL" id="ACL74115.1"/>
    </source>
</evidence>
<dbReference type="InterPro" id="IPR009875">
    <property type="entry name" value="PilZ_domain"/>
</dbReference>
<dbReference type="AlphaFoldDB" id="B8GPW8"/>
<keyword evidence="3" id="KW-1185">Reference proteome</keyword>